<evidence type="ECO:0000313" key="4">
    <source>
        <dbReference type="Proteomes" id="UP000065261"/>
    </source>
</evidence>
<dbReference type="KEGG" id="ptn:PTRA_a1942"/>
<dbReference type="Pfam" id="PF06476">
    <property type="entry name" value="DUF1090"/>
    <property type="match status" value="1"/>
</dbReference>
<gene>
    <name evidence="3" type="ORF">PTRA_a1942</name>
</gene>
<feature type="coiled-coil region" evidence="1">
    <location>
        <begin position="81"/>
        <end position="134"/>
    </location>
</feature>
<organism evidence="3">
    <name type="scientific">Pseudoalteromonas translucida KMM 520</name>
    <dbReference type="NCBI Taxonomy" id="1315283"/>
    <lineage>
        <taxon>Bacteria</taxon>
        <taxon>Pseudomonadati</taxon>
        <taxon>Pseudomonadota</taxon>
        <taxon>Gammaproteobacteria</taxon>
        <taxon>Alteromonadales</taxon>
        <taxon>Pseudoalteromonadaceae</taxon>
        <taxon>Pseudoalteromonas</taxon>
    </lineage>
</organism>
<proteinExistence type="predicted"/>
<dbReference type="PROSITE" id="PS51257">
    <property type="entry name" value="PROKAR_LIPOPROTEIN"/>
    <property type="match status" value="1"/>
</dbReference>
<sequence>MINIFSKYKVIPTTAGILFMLSSTSLAASLACSDLTGCEKKFFEIESQLAIAKEHGNKYKVEGLKKALHAAKSNCSEKTLKEDLLEKINDANNDIAEYEEDLLDAKQADESDKVSKYQKKITAEKLKLKNLKDELGKIN</sequence>
<dbReference type="PATRIC" id="fig|1315283.4.peg.1674"/>
<dbReference type="Proteomes" id="UP000065261">
    <property type="component" value="Chromosome I"/>
</dbReference>
<accession>A0A0U2WZM0</accession>
<dbReference type="EMBL" id="CP011034">
    <property type="protein sequence ID" value="ALS33081.1"/>
    <property type="molecule type" value="Genomic_DNA"/>
</dbReference>
<dbReference type="AlphaFoldDB" id="A0A0U2WZM0"/>
<reference evidence="3 4" key="1">
    <citation type="submission" date="2015-03" db="EMBL/GenBank/DDBJ databases">
        <authorList>
            <person name="Murphy D."/>
        </authorList>
    </citation>
    <scope>NUCLEOTIDE SEQUENCE [LARGE SCALE GENOMIC DNA]</scope>
    <source>
        <strain evidence="3 4">KMM 520</strain>
    </source>
</reference>
<evidence type="ECO:0000313" key="3">
    <source>
        <dbReference type="EMBL" id="ALS33081.1"/>
    </source>
</evidence>
<protein>
    <recommendedName>
        <fullName evidence="5">DUF1090 domain-containing protein</fullName>
    </recommendedName>
</protein>
<evidence type="ECO:0000256" key="1">
    <source>
        <dbReference type="SAM" id="Coils"/>
    </source>
</evidence>
<evidence type="ECO:0000256" key="2">
    <source>
        <dbReference type="SAM" id="SignalP"/>
    </source>
</evidence>
<keyword evidence="2" id="KW-0732">Signal</keyword>
<dbReference type="InterPro" id="IPR009468">
    <property type="entry name" value="DUF1090"/>
</dbReference>
<name>A0A0U2WZM0_9GAMM</name>
<feature type="signal peptide" evidence="2">
    <location>
        <begin position="1"/>
        <end position="27"/>
    </location>
</feature>
<keyword evidence="1" id="KW-0175">Coiled coil</keyword>
<dbReference type="RefSeq" id="WP_069188189.1">
    <property type="nucleotide sequence ID" value="NZ_CP011034.1"/>
</dbReference>
<evidence type="ECO:0008006" key="5">
    <source>
        <dbReference type="Google" id="ProtNLM"/>
    </source>
</evidence>
<feature type="chain" id="PRO_5006834026" description="DUF1090 domain-containing protein" evidence="2">
    <location>
        <begin position="28"/>
        <end position="139"/>
    </location>
</feature>